<dbReference type="Proteomes" id="UP000002039">
    <property type="component" value="Unassembled WGS sequence"/>
</dbReference>
<feature type="region of interest" description="Disordered" evidence="5">
    <location>
        <begin position="1"/>
        <end position="78"/>
    </location>
</feature>
<dbReference type="InterPro" id="IPR001138">
    <property type="entry name" value="Zn2Cys6_DnaBD"/>
</dbReference>
<feature type="compositionally biased region" description="Polar residues" evidence="5">
    <location>
        <begin position="16"/>
        <end position="32"/>
    </location>
</feature>
<evidence type="ECO:0000256" key="5">
    <source>
        <dbReference type="SAM" id="MobiDB-lite"/>
    </source>
</evidence>
<feature type="compositionally biased region" description="Low complexity" evidence="5">
    <location>
        <begin position="250"/>
        <end position="265"/>
    </location>
</feature>
<evidence type="ECO:0000313" key="8">
    <source>
        <dbReference type="Proteomes" id="UP000002039"/>
    </source>
</evidence>
<name>A0ABP2ETJ2_AJEDR</name>
<keyword evidence="1" id="KW-0805">Transcription regulation</keyword>
<dbReference type="CDD" id="cd00067">
    <property type="entry name" value="GAL4"/>
    <property type="match status" value="1"/>
</dbReference>
<dbReference type="InterPro" id="IPR036864">
    <property type="entry name" value="Zn2-C6_fun-type_DNA-bd_sf"/>
</dbReference>
<keyword evidence="8" id="KW-1185">Reference proteome</keyword>
<feature type="domain" description="Zn(2)-C6 fungal-type" evidence="6">
    <location>
        <begin position="100"/>
        <end position="134"/>
    </location>
</feature>
<feature type="compositionally biased region" description="Polar residues" evidence="5">
    <location>
        <begin position="46"/>
        <end position="55"/>
    </location>
</feature>
<dbReference type="RefSeq" id="XP_045274540.1">
    <property type="nucleotide sequence ID" value="XM_045417812.1"/>
</dbReference>
<dbReference type="Pfam" id="PF00172">
    <property type="entry name" value="Zn_clus"/>
    <property type="match status" value="1"/>
</dbReference>
<feature type="compositionally biased region" description="Pro residues" evidence="5">
    <location>
        <begin position="177"/>
        <end position="198"/>
    </location>
</feature>
<evidence type="ECO:0000313" key="7">
    <source>
        <dbReference type="EMBL" id="EEQ87149.2"/>
    </source>
</evidence>
<accession>A0ABP2ETJ2</accession>
<evidence type="ECO:0000256" key="4">
    <source>
        <dbReference type="ARBA" id="ARBA00023242"/>
    </source>
</evidence>
<organism evidence="7 8">
    <name type="scientific">Ajellomyces dermatitidis (strain ER-3 / ATCC MYA-2586)</name>
    <name type="common">Blastomyces dermatitidis</name>
    <dbReference type="NCBI Taxonomy" id="559297"/>
    <lineage>
        <taxon>Eukaryota</taxon>
        <taxon>Fungi</taxon>
        <taxon>Dikarya</taxon>
        <taxon>Ascomycota</taxon>
        <taxon>Pezizomycotina</taxon>
        <taxon>Eurotiomycetes</taxon>
        <taxon>Eurotiomycetidae</taxon>
        <taxon>Onygenales</taxon>
        <taxon>Ajellomycetaceae</taxon>
        <taxon>Blastomyces</taxon>
    </lineage>
</organism>
<sequence length="394" mass="43179">MSNDPNRQGQYPPPSWSSGQPDYPPSSQHSARPTQQSYQYPPPSTMATIQPQIQHPPQDYQLPPPHGAYQRPPEMYGHPPPAPPLVVYPAAAPRQRTAIACRYCRRRKIRCSGFESSQDGRCSNCVRFNQECMFTPVSSQAQAFVPAQAVYNHFRGTAPRGGPRADAIPLYGAHGQPLPPPQAPQHPQDGPLPPPQSLYPPHAYGRPPVDDRPPPPHLQPPPLQPDHVSRKRPRSDESPFPPHHSRDPVSASSSDFSHSSTQRSSMVSRDSREGYSYSESTTLPPVSAAVSGTAYPSHTAQAPYDRRSSPHSQYSFEHRHSSSPHGSTSSNLPYPPIQPQHPPPSIPIRTPPPGQTTVSSGSRGLSVREMLGPDTQGTRSSTDSDMLNALNRRV</sequence>
<dbReference type="EMBL" id="EQ999974">
    <property type="protein sequence ID" value="EEQ87149.2"/>
    <property type="molecule type" value="Genomic_DNA"/>
</dbReference>
<dbReference type="SUPFAM" id="SSF57701">
    <property type="entry name" value="Zn2/Cys6 DNA-binding domain"/>
    <property type="match status" value="1"/>
</dbReference>
<keyword evidence="2" id="KW-0238">DNA-binding</keyword>
<evidence type="ECO:0000259" key="6">
    <source>
        <dbReference type="PROSITE" id="PS50048"/>
    </source>
</evidence>
<feature type="compositionally biased region" description="Polar residues" evidence="5">
    <location>
        <begin position="375"/>
        <end position="385"/>
    </location>
</feature>
<keyword evidence="4" id="KW-0539">Nucleus</keyword>
<dbReference type="PROSITE" id="PS50048">
    <property type="entry name" value="ZN2_CY6_FUNGAL_2"/>
    <property type="match status" value="1"/>
</dbReference>
<evidence type="ECO:0000256" key="1">
    <source>
        <dbReference type="ARBA" id="ARBA00023015"/>
    </source>
</evidence>
<dbReference type="SMART" id="SM00066">
    <property type="entry name" value="GAL4"/>
    <property type="match status" value="1"/>
</dbReference>
<evidence type="ECO:0000256" key="2">
    <source>
        <dbReference type="ARBA" id="ARBA00023125"/>
    </source>
</evidence>
<evidence type="ECO:0000256" key="3">
    <source>
        <dbReference type="ARBA" id="ARBA00023163"/>
    </source>
</evidence>
<feature type="compositionally biased region" description="Pro residues" evidence="5">
    <location>
        <begin position="333"/>
        <end position="354"/>
    </location>
</feature>
<dbReference type="PROSITE" id="PS00463">
    <property type="entry name" value="ZN2_CY6_FUNGAL_1"/>
    <property type="match status" value="1"/>
</dbReference>
<reference evidence="8" key="1">
    <citation type="journal article" date="2015" name="PLoS Genet.">
        <title>The dynamic genome and transcriptome of the human fungal pathogen Blastomyces and close relative Emmonsia.</title>
        <authorList>
            <person name="Munoz J.F."/>
            <person name="Gauthier G.M."/>
            <person name="Desjardins C.A."/>
            <person name="Gallo J.E."/>
            <person name="Holder J."/>
            <person name="Sullivan T.D."/>
            <person name="Marty A.J."/>
            <person name="Carmen J.C."/>
            <person name="Chen Z."/>
            <person name="Ding L."/>
            <person name="Gujja S."/>
            <person name="Magrini V."/>
            <person name="Misas E."/>
            <person name="Mitreva M."/>
            <person name="Priest M."/>
            <person name="Saif S."/>
            <person name="Whiston E.A."/>
            <person name="Young S."/>
            <person name="Zeng Q."/>
            <person name="Goldman W.E."/>
            <person name="Mardis E.R."/>
            <person name="Taylor J.W."/>
            <person name="McEwen J.G."/>
            <person name="Clay O.K."/>
            <person name="Klein B.S."/>
            <person name="Cuomo C.A."/>
        </authorList>
    </citation>
    <scope>NUCLEOTIDE SEQUENCE [LARGE SCALE GENOMIC DNA]</scope>
    <source>
        <strain evidence="8">ER-3 / ATCC MYA-2586</strain>
    </source>
</reference>
<proteinExistence type="predicted"/>
<gene>
    <name evidence="7" type="ORF">BDCG_02269</name>
</gene>
<dbReference type="GeneID" id="69024735"/>
<feature type="compositionally biased region" description="Pro residues" evidence="5">
    <location>
        <begin position="215"/>
        <end position="224"/>
    </location>
</feature>
<keyword evidence="3" id="KW-0804">Transcription</keyword>
<dbReference type="Gene3D" id="4.10.240.10">
    <property type="entry name" value="Zn(2)-C6 fungal-type DNA-binding domain"/>
    <property type="match status" value="1"/>
</dbReference>
<feature type="region of interest" description="Disordered" evidence="5">
    <location>
        <begin position="156"/>
        <end position="394"/>
    </location>
</feature>
<protein>
    <submittedName>
        <fullName evidence="7">C6 zinc finger domain-containing protein</fullName>
    </submittedName>
</protein>